<dbReference type="Proteomes" id="UP000824469">
    <property type="component" value="Unassembled WGS sequence"/>
</dbReference>
<sequence>TRQDSLSVFIYDYAINLMDMELEEVVLIFKGMHAKSLGYNHPRHLTTSLSNITVRIS</sequence>
<reference evidence="1 2" key="1">
    <citation type="journal article" date="2021" name="Nat. Plants">
        <title>The Taxus genome provides insights into paclitaxel biosynthesis.</title>
        <authorList>
            <person name="Xiong X."/>
            <person name="Gou J."/>
            <person name="Liao Q."/>
            <person name="Li Y."/>
            <person name="Zhou Q."/>
            <person name="Bi G."/>
            <person name="Li C."/>
            <person name="Du R."/>
            <person name="Wang X."/>
            <person name="Sun T."/>
            <person name="Guo L."/>
            <person name="Liang H."/>
            <person name="Lu P."/>
            <person name="Wu Y."/>
            <person name="Zhang Z."/>
            <person name="Ro D.K."/>
            <person name="Shang Y."/>
            <person name="Huang S."/>
            <person name="Yan J."/>
        </authorList>
    </citation>
    <scope>NUCLEOTIDE SEQUENCE [LARGE SCALE GENOMIC DNA]</scope>
    <source>
        <strain evidence="1">Ta-2019</strain>
    </source>
</reference>
<comment type="caution">
    <text evidence="1">The sequence shown here is derived from an EMBL/GenBank/DDBJ whole genome shotgun (WGS) entry which is preliminary data.</text>
</comment>
<feature type="non-terminal residue" evidence="1">
    <location>
        <position position="57"/>
    </location>
</feature>
<name>A0AA38LEF9_TAXCH</name>
<dbReference type="AlphaFoldDB" id="A0AA38LEF9"/>
<evidence type="ECO:0000313" key="2">
    <source>
        <dbReference type="Proteomes" id="UP000824469"/>
    </source>
</evidence>
<keyword evidence="2" id="KW-1185">Reference proteome</keyword>
<feature type="non-terminal residue" evidence="1">
    <location>
        <position position="1"/>
    </location>
</feature>
<accession>A0AA38LEF9</accession>
<evidence type="ECO:0000313" key="1">
    <source>
        <dbReference type="EMBL" id="KAH9318725.1"/>
    </source>
</evidence>
<dbReference type="EMBL" id="JAHRHJ020000004">
    <property type="protein sequence ID" value="KAH9318725.1"/>
    <property type="molecule type" value="Genomic_DNA"/>
</dbReference>
<proteinExistence type="predicted"/>
<gene>
    <name evidence="1" type="ORF">KI387_020494</name>
</gene>
<protein>
    <submittedName>
        <fullName evidence="1">Uncharacterized protein</fullName>
    </submittedName>
</protein>
<organism evidence="1 2">
    <name type="scientific">Taxus chinensis</name>
    <name type="common">Chinese yew</name>
    <name type="synonym">Taxus wallichiana var. chinensis</name>
    <dbReference type="NCBI Taxonomy" id="29808"/>
    <lineage>
        <taxon>Eukaryota</taxon>
        <taxon>Viridiplantae</taxon>
        <taxon>Streptophyta</taxon>
        <taxon>Embryophyta</taxon>
        <taxon>Tracheophyta</taxon>
        <taxon>Spermatophyta</taxon>
        <taxon>Pinopsida</taxon>
        <taxon>Pinidae</taxon>
        <taxon>Conifers II</taxon>
        <taxon>Cupressales</taxon>
        <taxon>Taxaceae</taxon>
        <taxon>Taxus</taxon>
    </lineage>
</organism>